<evidence type="ECO:0000256" key="10">
    <source>
        <dbReference type="ARBA" id="ARBA00029409"/>
    </source>
</evidence>
<dbReference type="UniPathway" id="UPA00077">
    <property type="reaction ID" value="UER00155"/>
</dbReference>
<dbReference type="Proteomes" id="UP000294914">
    <property type="component" value="Unassembled WGS sequence"/>
</dbReference>
<protein>
    <recommendedName>
        <fullName evidence="4">2-amino-4-hydroxy-6-hydroxymethyldihydropteridine pyrophosphokinase</fullName>
        <ecNumber evidence="3">2.7.6.3</ecNumber>
    </recommendedName>
    <alternativeName>
        <fullName evidence="11">6-hydroxymethyl-7,8-dihydropterin pyrophosphokinase</fullName>
    </alternativeName>
    <alternativeName>
        <fullName evidence="12">7,8-dihydro-6-hydroxymethylpterin-pyrophosphokinase</fullName>
    </alternativeName>
</protein>
<comment type="pathway">
    <text evidence="1">Cofactor biosynthesis; tetrahydrofolate biosynthesis; 2-amino-4-hydroxy-6-hydroxymethyl-7,8-dihydropteridine diphosphate from 7,8-dihydroneopterin triphosphate: step 4/4.</text>
</comment>
<evidence type="ECO:0000256" key="5">
    <source>
        <dbReference type="ARBA" id="ARBA00022679"/>
    </source>
</evidence>
<sequence length="163" mass="17825">MIDSYIALGSNLDDPLAQVRQALDELAHLPGSRLRAASALYRSAPMGPADQPDYINAVAVLETGLSPHALLDALQAIEQTHGRVREGERWGPRPLDLDVLLYGEETISDQRLTIPHPGMTERAFVLYPLQEIVAPDFTIPGHGSLQALLPRVAADRPERLHDA</sequence>
<dbReference type="GO" id="GO:0046656">
    <property type="term" value="P:folic acid biosynthetic process"/>
    <property type="evidence" value="ECO:0007669"/>
    <property type="project" value="UniProtKB-KW"/>
</dbReference>
<name>A0A4R8IR07_9GAMM</name>
<organism evidence="14 15">
    <name type="scientific">Thiohalophilus thiocyanatoxydans</name>
    <dbReference type="NCBI Taxonomy" id="381308"/>
    <lineage>
        <taxon>Bacteria</taxon>
        <taxon>Pseudomonadati</taxon>
        <taxon>Pseudomonadota</taxon>
        <taxon>Gammaproteobacteria</taxon>
        <taxon>Thiohalomonadales</taxon>
        <taxon>Thiohalophilaceae</taxon>
        <taxon>Thiohalophilus</taxon>
    </lineage>
</organism>
<dbReference type="Pfam" id="PF01288">
    <property type="entry name" value="HPPK"/>
    <property type="match status" value="1"/>
</dbReference>
<keyword evidence="5" id="KW-0808">Transferase</keyword>
<dbReference type="InterPro" id="IPR000550">
    <property type="entry name" value="Hppk"/>
</dbReference>
<comment type="function">
    <text evidence="10">Catalyzes the transfer of pyrophosphate from adenosine triphosphate (ATP) to 6-hydroxymethyl-7,8-dihydropterin, an enzymatic step in folate biosynthesis pathway.</text>
</comment>
<keyword evidence="8" id="KW-0067">ATP-binding</keyword>
<dbReference type="EMBL" id="SOQX01000003">
    <property type="protein sequence ID" value="TDY01710.1"/>
    <property type="molecule type" value="Genomic_DNA"/>
</dbReference>
<evidence type="ECO:0000256" key="2">
    <source>
        <dbReference type="ARBA" id="ARBA00005810"/>
    </source>
</evidence>
<keyword evidence="15" id="KW-1185">Reference proteome</keyword>
<evidence type="ECO:0000256" key="6">
    <source>
        <dbReference type="ARBA" id="ARBA00022741"/>
    </source>
</evidence>
<keyword evidence="7 14" id="KW-0418">Kinase</keyword>
<proteinExistence type="inferred from homology"/>
<dbReference type="InterPro" id="IPR035907">
    <property type="entry name" value="Hppk_sf"/>
</dbReference>
<dbReference type="Gene3D" id="3.30.70.560">
    <property type="entry name" value="7,8-Dihydro-6-hydroxymethylpterin-pyrophosphokinase HPPK"/>
    <property type="match status" value="1"/>
</dbReference>
<evidence type="ECO:0000256" key="1">
    <source>
        <dbReference type="ARBA" id="ARBA00005051"/>
    </source>
</evidence>
<evidence type="ECO:0000256" key="9">
    <source>
        <dbReference type="ARBA" id="ARBA00022909"/>
    </source>
</evidence>
<evidence type="ECO:0000313" key="14">
    <source>
        <dbReference type="EMBL" id="TDY01710.1"/>
    </source>
</evidence>
<accession>A0A4R8IR07</accession>
<evidence type="ECO:0000256" key="3">
    <source>
        <dbReference type="ARBA" id="ARBA00013253"/>
    </source>
</evidence>
<dbReference type="PROSITE" id="PS00794">
    <property type="entry name" value="HPPK"/>
    <property type="match status" value="1"/>
</dbReference>
<feature type="domain" description="7,8-dihydro-6-hydroxymethylpterin-pyrophosphokinase" evidence="13">
    <location>
        <begin position="89"/>
        <end position="100"/>
    </location>
</feature>
<reference evidence="14 15" key="1">
    <citation type="submission" date="2019-03" db="EMBL/GenBank/DDBJ databases">
        <title>Genomic Encyclopedia of Type Strains, Phase IV (KMG-IV): sequencing the most valuable type-strain genomes for metagenomic binning, comparative biology and taxonomic classification.</title>
        <authorList>
            <person name="Goeker M."/>
        </authorList>
    </citation>
    <scope>NUCLEOTIDE SEQUENCE [LARGE SCALE GENOMIC DNA]</scope>
    <source>
        <strain evidence="14 15">DSM 16326</strain>
    </source>
</reference>
<evidence type="ECO:0000256" key="8">
    <source>
        <dbReference type="ARBA" id="ARBA00022840"/>
    </source>
</evidence>
<evidence type="ECO:0000313" key="15">
    <source>
        <dbReference type="Proteomes" id="UP000294914"/>
    </source>
</evidence>
<evidence type="ECO:0000256" key="12">
    <source>
        <dbReference type="ARBA" id="ARBA00033413"/>
    </source>
</evidence>
<dbReference type="RefSeq" id="WP_134083097.1">
    <property type="nucleotide sequence ID" value="NZ_SOQX01000003.1"/>
</dbReference>
<dbReference type="GO" id="GO:0016301">
    <property type="term" value="F:kinase activity"/>
    <property type="evidence" value="ECO:0007669"/>
    <property type="project" value="UniProtKB-KW"/>
</dbReference>
<dbReference type="GO" id="GO:0005524">
    <property type="term" value="F:ATP binding"/>
    <property type="evidence" value="ECO:0007669"/>
    <property type="project" value="UniProtKB-KW"/>
</dbReference>
<dbReference type="CDD" id="cd00483">
    <property type="entry name" value="HPPK"/>
    <property type="match status" value="1"/>
</dbReference>
<dbReference type="OrthoDB" id="9808041at2"/>
<dbReference type="PANTHER" id="PTHR43071">
    <property type="entry name" value="2-AMINO-4-HYDROXY-6-HYDROXYMETHYLDIHYDROPTERIDINE PYROPHOSPHOKINASE"/>
    <property type="match status" value="1"/>
</dbReference>
<gene>
    <name evidence="14" type="ORF">EDC23_1600</name>
</gene>
<evidence type="ECO:0000256" key="4">
    <source>
        <dbReference type="ARBA" id="ARBA00016218"/>
    </source>
</evidence>
<dbReference type="PANTHER" id="PTHR43071:SF1">
    <property type="entry name" value="2-AMINO-4-HYDROXY-6-HYDROXYMETHYLDIHYDROPTERIDINE PYROPHOSPHOKINASE"/>
    <property type="match status" value="1"/>
</dbReference>
<dbReference type="GO" id="GO:0003848">
    <property type="term" value="F:2-amino-4-hydroxy-6-hydroxymethyldihydropteridine diphosphokinase activity"/>
    <property type="evidence" value="ECO:0007669"/>
    <property type="project" value="UniProtKB-EC"/>
</dbReference>
<dbReference type="EC" id="2.7.6.3" evidence="3"/>
<evidence type="ECO:0000256" key="11">
    <source>
        <dbReference type="ARBA" id="ARBA00029766"/>
    </source>
</evidence>
<keyword evidence="9" id="KW-0289">Folate biosynthesis</keyword>
<evidence type="ECO:0000259" key="13">
    <source>
        <dbReference type="PROSITE" id="PS00794"/>
    </source>
</evidence>
<dbReference type="AlphaFoldDB" id="A0A4R8IR07"/>
<dbReference type="SUPFAM" id="SSF55083">
    <property type="entry name" value="6-hydroxymethyl-7,8-dihydropterin pyrophosphokinase, HPPK"/>
    <property type="match status" value="1"/>
</dbReference>
<comment type="similarity">
    <text evidence="2">Belongs to the HPPK family.</text>
</comment>
<dbReference type="NCBIfam" id="TIGR01498">
    <property type="entry name" value="folK"/>
    <property type="match status" value="1"/>
</dbReference>
<dbReference type="GO" id="GO:0046654">
    <property type="term" value="P:tetrahydrofolate biosynthetic process"/>
    <property type="evidence" value="ECO:0007669"/>
    <property type="project" value="UniProtKB-UniPathway"/>
</dbReference>
<keyword evidence="6" id="KW-0547">Nucleotide-binding</keyword>
<comment type="caution">
    <text evidence="14">The sequence shown here is derived from an EMBL/GenBank/DDBJ whole genome shotgun (WGS) entry which is preliminary data.</text>
</comment>
<evidence type="ECO:0000256" key="7">
    <source>
        <dbReference type="ARBA" id="ARBA00022777"/>
    </source>
</evidence>